<evidence type="ECO:0000256" key="2">
    <source>
        <dbReference type="ARBA" id="ARBA00022786"/>
    </source>
</evidence>
<feature type="domain" description="SKP1 component dimerisation" evidence="4">
    <location>
        <begin position="132"/>
        <end position="175"/>
    </location>
</feature>
<name>A0A4D9D6P6_9STRA</name>
<dbReference type="AlphaFoldDB" id="A0A4D9D6P6"/>
<dbReference type="UniPathway" id="UPA00143"/>
<feature type="domain" description="SKP1 component POZ" evidence="5">
    <location>
        <begin position="19"/>
        <end position="82"/>
    </location>
</feature>
<dbReference type="OrthoDB" id="2342932at2759"/>
<dbReference type="Proteomes" id="UP000355283">
    <property type="component" value="Unassembled WGS sequence"/>
</dbReference>
<organism evidence="6 7">
    <name type="scientific">Nannochloropsis salina CCMP1776</name>
    <dbReference type="NCBI Taxonomy" id="1027361"/>
    <lineage>
        <taxon>Eukaryota</taxon>
        <taxon>Sar</taxon>
        <taxon>Stramenopiles</taxon>
        <taxon>Ochrophyta</taxon>
        <taxon>Eustigmatophyceae</taxon>
        <taxon>Eustigmatales</taxon>
        <taxon>Monodopsidaceae</taxon>
        <taxon>Microchloropsis</taxon>
        <taxon>Microchloropsis salina</taxon>
    </lineage>
</organism>
<dbReference type="InterPro" id="IPR016072">
    <property type="entry name" value="Skp1_comp_dimer"/>
</dbReference>
<dbReference type="SUPFAM" id="SSF81382">
    <property type="entry name" value="Skp1 dimerisation domain-like"/>
    <property type="match status" value="1"/>
</dbReference>
<dbReference type="Pfam" id="PF01466">
    <property type="entry name" value="Skp1"/>
    <property type="match status" value="1"/>
</dbReference>
<proteinExistence type="inferred from homology"/>
<dbReference type="Gene3D" id="3.30.710.10">
    <property type="entry name" value="Potassium Channel Kv1.1, Chain A"/>
    <property type="match status" value="1"/>
</dbReference>
<comment type="pathway">
    <text evidence="3">Protein modification; protein ubiquitination.</text>
</comment>
<dbReference type="InterPro" id="IPR016073">
    <property type="entry name" value="Skp1_comp_POZ"/>
</dbReference>
<dbReference type="InterPro" id="IPR036296">
    <property type="entry name" value="SKP1-like_dim_sf"/>
</dbReference>
<evidence type="ECO:0000256" key="1">
    <source>
        <dbReference type="ARBA" id="ARBA00009993"/>
    </source>
</evidence>
<gene>
    <name evidence="6" type="ORF">NSK_001782</name>
</gene>
<dbReference type="SMART" id="SM00512">
    <property type="entry name" value="Skp1"/>
    <property type="match status" value="1"/>
</dbReference>
<dbReference type="PANTHER" id="PTHR11165">
    <property type="entry name" value="SKP1"/>
    <property type="match status" value="1"/>
</dbReference>
<evidence type="ECO:0000259" key="4">
    <source>
        <dbReference type="Pfam" id="PF01466"/>
    </source>
</evidence>
<protein>
    <recommendedName>
        <fullName evidence="8">SKP1 component POZ domain-containing protein</fullName>
    </recommendedName>
</protein>
<dbReference type="PIRSF" id="PIRSF028729">
    <property type="entry name" value="E3_ubiquit_lig_SCF_Skp"/>
    <property type="match status" value="1"/>
</dbReference>
<keyword evidence="7" id="KW-1185">Reference proteome</keyword>
<dbReference type="SUPFAM" id="SSF54695">
    <property type="entry name" value="POZ domain"/>
    <property type="match status" value="1"/>
</dbReference>
<dbReference type="GO" id="GO:0016567">
    <property type="term" value="P:protein ubiquitination"/>
    <property type="evidence" value="ECO:0007669"/>
    <property type="project" value="UniProtKB-UniPathway"/>
</dbReference>
<comment type="similarity">
    <text evidence="1 3">Belongs to the SKP1 family.</text>
</comment>
<dbReference type="InterPro" id="IPR001232">
    <property type="entry name" value="SKP1-like"/>
</dbReference>
<sequence length="200" mass="22986">MQASQKTSDVQEEEGPPKYITLQARDGTLDEPVDARILLPSDLLRSMLPEKLSEIEDDFQIPLQGVDKAVLEKVVEYLHLYREEPMYKIEKPLNKVKLYDLVQPQYDQFINALHYKTIFQIIDAANFLGIEPLLSLSLAWVAFVLKGPTVEEFKKLFTIHNDFTPEEEAIFRREYLLPRRNRTTSEGGRERGASGNSNSS</sequence>
<evidence type="ECO:0000313" key="6">
    <source>
        <dbReference type="EMBL" id="TFJ86694.1"/>
    </source>
</evidence>
<dbReference type="Pfam" id="PF03931">
    <property type="entry name" value="Skp1_POZ"/>
    <property type="match status" value="1"/>
</dbReference>
<evidence type="ECO:0000259" key="5">
    <source>
        <dbReference type="Pfam" id="PF03931"/>
    </source>
</evidence>
<dbReference type="EMBL" id="SDOX01000007">
    <property type="protein sequence ID" value="TFJ86694.1"/>
    <property type="molecule type" value="Genomic_DNA"/>
</dbReference>
<dbReference type="InterPro" id="IPR011333">
    <property type="entry name" value="SKP1/BTB/POZ_sf"/>
</dbReference>
<dbReference type="InterPro" id="IPR016897">
    <property type="entry name" value="SKP1"/>
</dbReference>
<accession>A0A4D9D6P6</accession>
<evidence type="ECO:0000313" key="7">
    <source>
        <dbReference type="Proteomes" id="UP000355283"/>
    </source>
</evidence>
<reference evidence="6 7" key="1">
    <citation type="submission" date="2019-01" db="EMBL/GenBank/DDBJ databases">
        <title>Nuclear Genome Assembly of the Microalgal Biofuel strain Nannochloropsis salina CCMP1776.</title>
        <authorList>
            <person name="Hovde B."/>
        </authorList>
    </citation>
    <scope>NUCLEOTIDE SEQUENCE [LARGE SCALE GENOMIC DNA]</scope>
    <source>
        <strain evidence="6 7">CCMP1776</strain>
    </source>
</reference>
<comment type="caution">
    <text evidence="6">The sequence shown here is derived from an EMBL/GenBank/DDBJ whole genome shotgun (WGS) entry which is preliminary data.</text>
</comment>
<keyword evidence="2 3" id="KW-0833">Ubl conjugation pathway</keyword>
<evidence type="ECO:0000256" key="3">
    <source>
        <dbReference type="PIRNR" id="PIRNR028729"/>
    </source>
</evidence>
<dbReference type="GO" id="GO:0006511">
    <property type="term" value="P:ubiquitin-dependent protein catabolic process"/>
    <property type="evidence" value="ECO:0007669"/>
    <property type="project" value="InterPro"/>
</dbReference>
<evidence type="ECO:0008006" key="8">
    <source>
        <dbReference type="Google" id="ProtNLM"/>
    </source>
</evidence>